<accession>A0ABV9I592</accession>
<gene>
    <name evidence="2" type="ORF">ACFO3O_21285</name>
</gene>
<evidence type="ECO:0000313" key="3">
    <source>
        <dbReference type="Proteomes" id="UP001596043"/>
    </source>
</evidence>
<evidence type="ECO:0000313" key="2">
    <source>
        <dbReference type="EMBL" id="MFC4636455.1"/>
    </source>
</evidence>
<dbReference type="EMBL" id="JBHSFV010000020">
    <property type="protein sequence ID" value="MFC4636455.1"/>
    <property type="molecule type" value="Genomic_DNA"/>
</dbReference>
<protein>
    <submittedName>
        <fullName evidence="2">Type II toxin-antitoxin system RelE/ParE family toxin</fullName>
    </submittedName>
</protein>
<keyword evidence="1" id="KW-1277">Toxin-antitoxin system</keyword>
<dbReference type="Gene3D" id="3.30.2310.20">
    <property type="entry name" value="RelE-like"/>
    <property type="match status" value="1"/>
</dbReference>
<keyword evidence="3" id="KW-1185">Reference proteome</keyword>
<dbReference type="Proteomes" id="UP001596043">
    <property type="component" value="Unassembled WGS sequence"/>
</dbReference>
<organism evidence="2 3">
    <name type="scientific">Dokdonia ponticola</name>
    <dbReference type="NCBI Taxonomy" id="2041041"/>
    <lineage>
        <taxon>Bacteria</taxon>
        <taxon>Pseudomonadati</taxon>
        <taxon>Bacteroidota</taxon>
        <taxon>Flavobacteriia</taxon>
        <taxon>Flavobacteriales</taxon>
        <taxon>Flavobacteriaceae</taxon>
        <taxon>Dokdonia</taxon>
    </lineage>
</organism>
<sequence>MDYKIKYTKEAIAELNKAFLWYRSKELELGQRFKSAFGTVRLNLKENPEIFKEIEINHRRAVLSSSFPYIVHYLINEKTKTVKIIGVLHQSMYPEVIKERLKMEQVHQIKQKEDQKLQQRVKQLGNIRKRNELEQEIERTRDRGFER</sequence>
<reference evidence="3" key="1">
    <citation type="journal article" date="2019" name="Int. J. Syst. Evol. Microbiol.">
        <title>The Global Catalogue of Microorganisms (GCM) 10K type strain sequencing project: providing services to taxonomists for standard genome sequencing and annotation.</title>
        <authorList>
            <consortium name="The Broad Institute Genomics Platform"/>
            <consortium name="The Broad Institute Genome Sequencing Center for Infectious Disease"/>
            <person name="Wu L."/>
            <person name="Ma J."/>
        </authorList>
    </citation>
    <scope>NUCLEOTIDE SEQUENCE [LARGE SCALE GENOMIC DNA]</scope>
    <source>
        <strain evidence="3">YJ-61-S</strain>
    </source>
</reference>
<evidence type="ECO:0000256" key="1">
    <source>
        <dbReference type="ARBA" id="ARBA00022649"/>
    </source>
</evidence>
<dbReference type="RefSeq" id="WP_379982666.1">
    <property type="nucleotide sequence ID" value="NZ_JBHSFV010000020.1"/>
</dbReference>
<proteinExistence type="predicted"/>
<dbReference type="InterPro" id="IPR035093">
    <property type="entry name" value="RelE/ParE_toxin_dom_sf"/>
</dbReference>
<comment type="caution">
    <text evidence="2">The sequence shown here is derived from an EMBL/GenBank/DDBJ whole genome shotgun (WGS) entry which is preliminary data.</text>
</comment>
<name>A0ABV9I592_9FLAO</name>
<dbReference type="InterPro" id="IPR007712">
    <property type="entry name" value="RelE/ParE_toxin"/>
</dbReference>
<dbReference type="Pfam" id="PF05016">
    <property type="entry name" value="ParE_toxin"/>
    <property type="match status" value="1"/>
</dbReference>